<dbReference type="InterPro" id="IPR008883">
    <property type="entry name" value="UEV_N"/>
</dbReference>
<dbReference type="PROSITE" id="PS51322">
    <property type="entry name" value="UEV"/>
    <property type="match status" value="1"/>
</dbReference>
<dbReference type="GO" id="GO:0015031">
    <property type="term" value="P:protein transport"/>
    <property type="evidence" value="ECO:0007669"/>
    <property type="project" value="InterPro"/>
</dbReference>
<evidence type="ECO:0000313" key="5">
    <source>
        <dbReference type="EMBL" id="WPK27013.1"/>
    </source>
</evidence>
<dbReference type="PANTHER" id="PTHR23306">
    <property type="entry name" value="TUMOR SUSCEPTIBILITY GENE 101 PROTEIN-RELATED"/>
    <property type="match status" value="1"/>
</dbReference>
<dbReference type="AlphaFoldDB" id="A0AAX4HF81"/>
<gene>
    <name evidence="5" type="ORF">PUMCH_004384</name>
</gene>
<evidence type="ECO:0000256" key="3">
    <source>
        <dbReference type="SAM" id="MobiDB-lite"/>
    </source>
</evidence>
<dbReference type="InterPro" id="IPR052070">
    <property type="entry name" value="ESCRT-I_UEV_domain"/>
</dbReference>
<feature type="compositionally biased region" description="Polar residues" evidence="3">
    <location>
        <begin position="227"/>
        <end position="247"/>
    </location>
</feature>
<accession>A0AAX4HF81</accession>
<dbReference type="Pfam" id="PF09454">
    <property type="entry name" value="Vps23_core"/>
    <property type="match status" value="1"/>
</dbReference>
<evidence type="ECO:0000313" key="6">
    <source>
        <dbReference type="Proteomes" id="UP001338582"/>
    </source>
</evidence>
<feature type="compositionally biased region" description="Polar residues" evidence="3">
    <location>
        <begin position="256"/>
        <end position="278"/>
    </location>
</feature>
<dbReference type="CDD" id="cd11685">
    <property type="entry name" value="UEV_TSG101-like"/>
    <property type="match status" value="1"/>
</dbReference>
<proteinExistence type="inferred from homology"/>
<sequence length="515" mass="58081">MSRVTKKVEKWLVSVIQPQYVYKNVVYSHVYYFLTKYLPQGFKIRTAVYTSDLGVPQLLINLNGSLSTQTQLIQLSIWIPHNYPYADDTHPHGDANGVPLVYVVPTAGNTIRPGNNIDAQGKVYHPYLAQWHSKMYAGVTNNEFLLINLMNVLGSTFSQFSPIGSSITSQGPQLPPKPQMYRDSSLSLTPLPQREFTGPALPEKPSLSPTPVDSTPERYRAPPPLPTQMNYNSHRVSSVEPQYSESNGDYLRSEKANSASPDPNHARTYSHQTSIPQESSIYKEQLDHVQLPYSKDELQRKKATSVPSPRKQSVEDLMDKVTLQDNSVHNTDQLERLAIQINAFLDPNNEESVDHLIPQINEYTNRVMALQSQLEHHSKQAHANLEMLDSHVKYLEGRIGDMKDFNEELEKTEKLNTTGSDLVFINSSRSMPLDELVTLDLILLHQLYDVCSDIKAHKDALSLVGGNFKSQGELITDSNLDSCVKAIRSLSRDLFWLEVTRGEIAKSMGLDDQYN</sequence>
<dbReference type="GO" id="GO:0000813">
    <property type="term" value="C:ESCRT I complex"/>
    <property type="evidence" value="ECO:0007669"/>
    <property type="project" value="TreeGrafter"/>
</dbReference>
<dbReference type="GeneID" id="88175444"/>
<feature type="domain" description="UEV" evidence="4">
    <location>
        <begin position="7"/>
        <end position="167"/>
    </location>
</feature>
<evidence type="ECO:0000259" key="4">
    <source>
        <dbReference type="PROSITE" id="PS51322"/>
    </source>
</evidence>
<dbReference type="Gene3D" id="3.10.110.10">
    <property type="entry name" value="Ubiquitin Conjugating Enzyme"/>
    <property type="match status" value="1"/>
</dbReference>
<keyword evidence="2" id="KW-0175">Coiled coil</keyword>
<dbReference type="InterPro" id="IPR017916">
    <property type="entry name" value="SB_dom"/>
</dbReference>
<dbReference type="GO" id="GO:0043130">
    <property type="term" value="F:ubiquitin binding"/>
    <property type="evidence" value="ECO:0007669"/>
    <property type="project" value="TreeGrafter"/>
</dbReference>
<organism evidence="5 6">
    <name type="scientific">Australozyma saopauloensis</name>
    <dbReference type="NCBI Taxonomy" id="291208"/>
    <lineage>
        <taxon>Eukaryota</taxon>
        <taxon>Fungi</taxon>
        <taxon>Dikarya</taxon>
        <taxon>Ascomycota</taxon>
        <taxon>Saccharomycotina</taxon>
        <taxon>Pichiomycetes</taxon>
        <taxon>Metschnikowiaceae</taxon>
        <taxon>Australozyma</taxon>
    </lineage>
</organism>
<dbReference type="Pfam" id="PF05743">
    <property type="entry name" value="UEV"/>
    <property type="match status" value="1"/>
</dbReference>
<evidence type="ECO:0000256" key="2">
    <source>
        <dbReference type="ARBA" id="ARBA00023054"/>
    </source>
</evidence>
<dbReference type="Proteomes" id="UP001338582">
    <property type="component" value="Chromosome 5"/>
</dbReference>
<feature type="region of interest" description="Disordered" evidence="3">
    <location>
        <begin position="165"/>
        <end position="278"/>
    </location>
</feature>
<comment type="similarity">
    <text evidence="1">Belongs to the ubiquitin-conjugating enzyme family. UEV subfamily.</text>
</comment>
<keyword evidence="6" id="KW-1185">Reference proteome</keyword>
<dbReference type="PANTHER" id="PTHR23306:SF3">
    <property type="entry name" value="TUMOR SUPPRESSOR PROTEIN 101"/>
    <property type="match status" value="1"/>
</dbReference>
<dbReference type="KEGG" id="asau:88175444"/>
<reference evidence="5 6" key="1">
    <citation type="submission" date="2023-10" db="EMBL/GenBank/DDBJ databases">
        <title>Draft Genome Sequence of Candida saopaulonensis from a very Premature Infant with Sepsis.</title>
        <authorList>
            <person name="Ning Y."/>
            <person name="Dai R."/>
            <person name="Xiao M."/>
            <person name="Xu Y."/>
            <person name="Yan Q."/>
            <person name="Zhang L."/>
        </authorList>
    </citation>
    <scope>NUCLEOTIDE SEQUENCE [LARGE SCALE GENOMIC DNA]</scope>
    <source>
        <strain evidence="5 6">19XY460</strain>
    </source>
</reference>
<name>A0AAX4HF81_9ASCO</name>
<evidence type="ECO:0000256" key="1">
    <source>
        <dbReference type="ARBA" id="ARBA00009594"/>
    </source>
</evidence>
<protein>
    <recommendedName>
        <fullName evidence="4">UEV domain-containing protein</fullName>
    </recommendedName>
</protein>
<dbReference type="RefSeq" id="XP_062879391.1">
    <property type="nucleotide sequence ID" value="XM_063023321.1"/>
</dbReference>
<dbReference type="SUPFAM" id="SSF54495">
    <property type="entry name" value="UBC-like"/>
    <property type="match status" value="1"/>
</dbReference>
<dbReference type="EMBL" id="CP138898">
    <property type="protein sequence ID" value="WPK27013.1"/>
    <property type="molecule type" value="Genomic_DNA"/>
</dbReference>
<dbReference type="InterPro" id="IPR016135">
    <property type="entry name" value="UBQ-conjugating_enzyme/RWD"/>
</dbReference>
<feature type="region of interest" description="Disordered" evidence="3">
    <location>
        <begin position="293"/>
        <end position="313"/>
    </location>
</feature>